<keyword evidence="1" id="KW-0812">Transmembrane</keyword>
<sequence length="222" mass="25869">MKKHSFYIKSDKEQTREILKFSGIAFLVFLAIVLAALFFEWYYLPLFIAPVILTVLAPFIDMPQGRKKGNLIYYTPLFITEKEKDGRIIIHGGTLFDYYYMIDRNWKGKQRIRFILSQYILGLVKLSESFSEKEAEKITLEGTSYILNDRTAEKLGFRRKETNLLQRFILTYNYLQILLANSIAKGKLSFPTIGRVSTFTAPLSVIKANKNYLYKLAEKLED</sequence>
<protein>
    <submittedName>
        <fullName evidence="2">Uncharacterized protein</fullName>
    </submittedName>
</protein>
<name>A0A0Q9ZAE0_9FLAO</name>
<organism evidence="2 3">
    <name type="scientific">Salegentibacter mishustinae</name>
    <dbReference type="NCBI Taxonomy" id="270918"/>
    <lineage>
        <taxon>Bacteria</taxon>
        <taxon>Pseudomonadati</taxon>
        <taxon>Bacteroidota</taxon>
        <taxon>Flavobacteriia</taxon>
        <taxon>Flavobacteriales</taxon>
        <taxon>Flavobacteriaceae</taxon>
        <taxon>Salegentibacter</taxon>
    </lineage>
</organism>
<accession>A0A0Q9ZAE0</accession>
<dbReference type="STRING" id="270918.APR42_14600"/>
<dbReference type="AlphaFoldDB" id="A0A0Q9ZAE0"/>
<reference evidence="2" key="1">
    <citation type="submission" date="2015-10" db="EMBL/GenBank/DDBJ databases">
        <title>Draft genome sequence of Salegentibacter mishustinae KCTC 12263.</title>
        <authorList>
            <person name="Lin W."/>
            <person name="Zheng Q."/>
        </authorList>
    </citation>
    <scope>NUCLEOTIDE SEQUENCE [LARGE SCALE GENOMIC DNA]</scope>
    <source>
        <strain evidence="2">KCTC 12263</strain>
    </source>
</reference>
<evidence type="ECO:0000313" key="2">
    <source>
        <dbReference type="EMBL" id="KRG29997.1"/>
    </source>
</evidence>
<keyword evidence="1" id="KW-1133">Transmembrane helix</keyword>
<evidence type="ECO:0000313" key="3">
    <source>
        <dbReference type="Proteomes" id="UP000051643"/>
    </source>
</evidence>
<feature type="transmembrane region" description="Helical" evidence="1">
    <location>
        <begin position="21"/>
        <end position="38"/>
    </location>
</feature>
<dbReference type="EMBL" id="LKTP01000003">
    <property type="protein sequence ID" value="KRG29997.1"/>
    <property type="molecule type" value="Genomic_DNA"/>
</dbReference>
<proteinExistence type="predicted"/>
<dbReference type="Proteomes" id="UP000051643">
    <property type="component" value="Unassembled WGS sequence"/>
</dbReference>
<comment type="caution">
    <text evidence="2">The sequence shown here is derived from an EMBL/GenBank/DDBJ whole genome shotgun (WGS) entry which is preliminary data.</text>
</comment>
<keyword evidence="3" id="KW-1185">Reference proteome</keyword>
<evidence type="ECO:0000256" key="1">
    <source>
        <dbReference type="SAM" id="Phobius"/>
    </source>
</evidence>
<gene>
    <name evidence="2" type="ORF">APR42_14600</name>
</gene>
<keyword evidence="1" id="KW-0472">Membrane</keyword>